<keyword evidence="3" id="KW-1185">Reference proteome</keyword>
<accession>A0ABD1ZY04</accession>
<evidence type="ECO:0000313" key="2">
    <source>
        <dbReference type="EMBL" id="KAL2713267.1"/>
    </source>
</evidence>
<organism evidence="2 3">
    <name type="scientific">Vespula squamosa</name>
    <name type="common">Southern yellow jacket</name>
    <name type="synonym">Wasp</name>
    <dbReference type="NCBI Taxonomy" id="30214"/>
    <lineage>
        <taxon>Eukaryota</taxon>
        <taxon>Metazoa</taxon>
        <taxon>Ecdysozoa</taxon>
        <taxon>Arthropoda</taxon>
        <taxon>Hexapoda</taxon>
        <taxon>Insecta</taxon>
        <taxon>Pterygota</taxon>
        <taxon>Neoptera</taxon>
        <taxon>Endopterygota</taxon>
        <taxon>Hymenoptera</taxon>
        <taxon>Apocrita</taxon>
        <taxon>Aculeata</taxon>
        <taxon>Vespoidea</taxon>
        <taxon>Vespidae</taxon>
        <taxon>Vespinae</taxon>
        <taxon>Vespula</taxon>
    </lineage>
</organism>
<dbReference type="Proteomes" id="UP001607302">
    <property type="component" value="Unassembled WGS sequence"/>
</dbReference>
<dbReference type="EMBL" id="JAUDFV010000158">
    <property type="protein sequence ID" value="KAL2713267.1"/>
    <property type="molecule type" value="Genomic_DNA"/>
</dbReference>
<sequence length="482" mass="55421">MAKRLRATTSDDLARKSKHRSVGRPRRSLQIFCEIGMILMRLSQLQFAVPTSENLLARPFSCPLSYVGLNALLRVFGLAPLETYNIVYIKKTSQRMKSNASSSVSVTWEKESGQYWSNGVSSLLSVTNCSFNFAEHFRLDGVSEMDKKEKEEAKLARFRKKCVTCRRSSEVDDVSIRQKYIRFRFSFRESVVGSRMSRGGTKWKLLSKTGETGGSECRCTQCRRVPCVPSELTGHIFSSSMCATLDDDVGPNTAPEEPPKLHRSLHGCGPWDHGTHERCTSSDGPDAPSVKIWKYSFDRFDTYRLIYHIDFNNVKDTHEYIFKFNIYLATINYSFDTYRLIYHIDFNNISEIEIDQIDSIVSLVIHALYTTQYDRLTLQINTIQHYNTLHDTQGNSRRDGTLLFIFEVLLCYQKRTTFDTCRGAGQRNSIVMEDVWLISPNLTFVQSGQKVSRLDKTIKRLIARENFRGDLLQNVRLGRKQD</sequence>
<evidence type="ECO:0000313" key="3">
    <source>
        <dbReference type="Proteomes" id="UP001607302"/>
    </source>
</evidence>
<comment type="caution">
    <text evidence="2">The sequence shown here is derived from an EMBL/GenBank/DDBJ whole genome shotgun (WGS) entry which is preliminary data.</text>
</comment>
<protein>
    <submittedName>
        <fullName evidence="2">Uncharacterized protein</fullName>
    </submittedName>
</protein>
<gene>
    <name evidence="2" type="ORF">V1478_016965</name>
</gene>
<proteinExistence type="predicted"/>
<reference evidence="2 3" key="1">
    <citation type="journal article" date="2024" name="Ann. Entomol. Soc. Am.">
        <title>Genomic analyses of the southern and eastern yellowjacket wasps (Hymenoptera: Vespidae) reveal evolutionary signatures of social life.</title>
        <authorList>
            <person name="Catto M.A."/>
            <person name="Caine P.B."/>
            <person name="Orr S.E."/>
            <person name="Hunt B.G."/>
            <person name="Goodisman M.A.D."/>
        </authorList>
    </citation>
    <scope>NUCLEOTIDE SEQUENCE [LARGE SCALE GENOMIC DNA]</scope>
    <source>
        <strain evidence="2">233</strain>
        <tissue evidence="2">Head and thorax</tissue>
    </source>
</reference>
<dbReference type="AlphaFoldDB" id="A0ABD1ZY04"/>
<evidence type="ECO:0000256" key="1">
    <source>
        <dbReference type="SAM" id="MobiDB-lite"/>
    </source>
</evidence>
<name>A0ABD1ZY04_VESSQ</name>
<feature type="region of interest" description="Disordered" evidence="1">
    <location>
        <begin position="1"/>
        <end position="22"/>
    </location>
</feature>